<dbReference type="Pfam" id="PF00557">
    <property type="entry name" value="Peptidase_M24"/>
    <property type="match status" value="1"/>
</dbReference>
<reference evidence="3 4" key="1">
    <citation type="journal article" date="2014" name="PLoS Genet.">
        <title>Phylogenetically driven sequencing of extremely halophilic archaea reveals strategies for static and dynamic osmo-response.</title>
        <authorList>
            <person name="Becker E.A."/>
            <person name="Seitzer P.M."/>
            <person name="Tritt A."/>
            <person name="Larsen D."/>
            <person name="Krusor M."/>
            <person name="Yao A.I."/>
            <person name="Wu D."/>
            <person name="Madern D."/>
            <person name="Eisen J.A."/>
            <person name="Darling A.E."/>
            <person name="Facciotti M.T."/>
        </authorList>
    </citation>
    <scope>NUCLEOTIDE SEQUENCE [LARGE SCALE GENOMIC DNA]</scope>
    <source>
        <strain evidence="3 4">JCM 10879</strain>
    </source>
</reference>
<evidence type="ECO:0000313" key="4">
    <source>
        <dbReference type="Proteomes" id="UP000011607"/>
    </source>
</evidence>
<dbReference type="eggNOG" id="arCOG01002">
    <property type="taxonomic scope" value="Archaea"/>
</dbReference>
<dbReference type="PANTHER" id="PTHR46112:SF2">
    <property type="entry name" value="XAA-PRO AMINOPEPTIDASE P-RELATED"/>
    <property type="match status" value="1"/>
</dbReference>
<feature type="compositionally biased region" description="Acidic residues" evidence="1">
    <location>
        <begin position="150"/>
        <end position="159"/>
    </location>
</feature>
<evidence type="ECO:0000256" key="1">
    <source>
        <dbReference type="SAM" id="MobiDB-lite"/>
    </source>
</evidence>
<name>M0LHA5_9EURY</name>
<protein>
    <submittedName>
        <fullName evidence="3">Peptidase M24</fullName>
    </submittedName>
</protein>
<dbReference type="InterPro" id="IPR029149">
    <property type="entry name" value="Creatin/AminoP/Spt16_N"/>
</dbReference>
<dbReference type="SUPFAM" id="SSF55920">
    <property type="entry name" value="Creatinase/aminopeptidase"/>
    <property type="match status" value="1"/>
</dbReference>
<proteinExistence type="predicted"/>
<gene>
    <name evidence="3" type="ORF">C446_15473</name>
</gene>
<dbReference type="SUPFAM" id="SSF53092">
    <property type="entry name" value="Creatinase/prolidase N-terminal domain"/>
    <property type="match status" value="1"/>
</dbReference>
<organism evidence="3 4">
    <name type="scientific">Halobiforma nitratireducens JCM 10879</name>
    <dbReference type="NCBI Taxonomy" id="1227454"/>
    <lineage>
        <taxon>Archaea</taxon>
        <taxon>Methanobacteriati</taxon>
        <taxon>Methanobacteriota</taxon>
        <taxon>Stenosarchaea group</taxon>
        <taxon>Halobacteria</taxon>
        <taxon>Halobacteriales</taxon>
        <taxon>Natrialbaceae</taxon>
        <taxon>Halobiforma</taxon>
    </lineage>
</organism>
<comment type="caution">
    <text evidence="3">The sequence shown here is derived from an EMBL/GenBank/DDBJ whole genome shotgun (WGS) entry which is preliminary data.</text>
</comment>
<feature type="domain" description="Peptidase M24" evidence="2">
    <location>
        <begin position="219"/>
        <end position="433"/>
    </location>
</feature>
<dbReference type="PATRIC" id="fig|1227454.3.peg.3171"/>
<dbReference type="CDD" id="cd01066">
    <property type="entry name" value="APP_MetAP"/>
    <property type="match status" value="1"/>
</dbReference>
<accession>M0LHA5</accession>
<feature type="region of interest" description="Disordered" evidence="1">
    <location>
        <begin position="140"/>
        <end position="159"/>
    </location>
</feature>
<dbReference type="AlphaFoldDB" id="M0LHA5"/>
<dbReference type="Proteomes" id="UP000011607">
    <property type="component" value="Unassembled WGS sequence"/>
</dbReference>
<sequence>MTAVRRSVALERESFLPAPAVRREKTATKGEVETVIGVTGGSAFAAFKRTPAPAPAMEKRERLEQYLEEDGLDAVWFARPNSFAWLTGGSNVVDRESDVGIAAIGYERGESRLRLVTNNIEADRLVAEEVPELDVALDADVNENGNGNENENENENEDVDTETDLVVERDPWHDSTVPSQIAARVAEDERAAADVDIPGLETIDPSRLRQPLTDRDIERYRNLGRETARAVESVCRELQPRDTEHEVASALRVALSARGIEAPVVLVGGSKRAQQYRHYTPTQAELGEYALVSVTAERAGLHASCTRTVAFDPPEWLEQHHEAAARVEATALAATRAVAAVDAGESDDGSGGEATAETPATAGDVFAAIQDAYEAVGHPEEWEHHHQGGAAGFDGREWVATPGSDEPVDAPMAYAWNPTVQGAKSEDTVLVTAEGGSESENETATADDYESLTTTDDWPTITVDAVELECVGDIELEDPLVLEIERPGILELEG</sequence>
<evidence type="ECO:0000313" key="3">
    <source>
        <dbReference type="EMBL" id="EMA31380.1"/>
    </source>
</evidence>
<dbReference type="InterPro" id="IPR000994">
    <property type="entry name" value="Pept_M24"/>
</dbReference>
<evidence type="ECO:0000259" key="2">
    <source>
        <dbReference type="Pfam" id="PF00557"/>
    </source>
</evidence>
<dbReference type="Gene3D" id="3.90.230.10">
    <property type="entry name" value="Creatinase/methionine aminopeptidase superfamily"/>
    <property type="match status" value="1"/>
</dbReference>
<dbReference type="InterPro" id="IPR050659">
    <property type="entry name" value="Peptidase_M24B"/>
</dbReference>
<keyword evidence="4" id="KW-1185">Reference proteome</keyword>
<dbReference type="EMBL" id="AOMA01000160">
    <property type="protein sequence ID" value="EMA31380.1"/>
    <property type="molecule type" value="Genomic_DNA"/>
</dbReference>
<dbReference type="InterPro" id="IPR036005">
    <property type="entry name" value="Creatinase/aminopeptidase-like"/>
</dbReference>
<dbReference type="PANTHER" id="PTHR46112">
    <property type="entry name" value="AMINOPEPTIDASE"/>
    <property type="match status" value="1"/>
</dbReference>
<dbReference type="STRING" id="1227454.C446_15473"/>